<dbReference type="Gene3D" id="3.40.50.1820">
    <property type="entry name" value="alpha/beta hydrolase"/>
    <property type="match status" value="1"/>
</dbReference>
<dbReference type="EMBL" id="CAJHNJ030000010">
    <property type="protein sequence ID" value="CAG9108409.1"/>
    <property type="molecule type" value="Genomic_DNA"/>
</dbReference>
<name>A0A8S4E092_PLUXY</name>
<dbReference type="InterPro" id="IPR051093">
    <property type="entry name" value="Neuroligin/BSAL"/>
</dbReference>
<evidence type="ECO:0000256" key="1">
    <source>
        <dbReference type="ARBA" id="ARBA00005964"/>
    </source>
</evidence>
<reference evidence="5" key="1">
    <citation type="submission" date="2020-11" db="EMBL/GenBank/DDBJ databases">
        <authorList>
            <person name="Whiteford S."/>
        </authorList>
    </citation>
    <scope>NUCLEOTIDE SEQUENCE</scope>
</reference>
<evidence type="ECO:0000256" key="3">
    <source>
        <dbReference type="SAM" id="SignalP"/>
    </source>
</evidence>
<dbReference type="Pfam" id="PF00135">
    <property type="entry name" value="COesterase"/>
    <property type="match status" value="1"/>
</dbReference>
<dbReference type="InterPro" id="IPR002018">
    <property type="entry name" value="CarbesteraseB"/>
</dbReference>
<evidence type="ECO:0000313" key="6">
    <source>
        <dbReference type="Proteomes" id="UP000653454"/>
    </source>
</evidence>
<dbReference type="Proteomes" id="UP000653454">
    <property type="component" value="Unassembled WGS sequence"/>
</dbReference>
<gene>
    <name evidence="5" type="ORF">PLXY2_LOCUS3856</name>
</gene>
<evidence type="ECO:0000313" key="5">
    <source>
        <dbReference type="EMBL" id="CAG9108409.1"/>
    </source>
</evidence>
<organism evidence="5 6">
    <name type="scientific">Plutella xylostella</name>
    <name type="common">Diamondback moth</name>
    <name type="synonym">Plutella maculipennis</name>
    <dbReference type="NCBI Taxonomy" id="51655"/>
    <lineage>
        <taxon>Eukaryota</taxon>
        <taxon>Metazoa</taxon>
        <taxon>Ecdysozoa</taxon>
        <taxon>Arthropoda</taxon>
        <taxon>Hexapoda</taxon>
        <taxon>Insecta</taxon>
        <taxon>Pterygota</taxon>
        <taxon>Neoptera</taxon>
        <taxon>Endopterygota</taxon>
        <taxon>Lepidoptera</taxon>
        <taxon>Glossata</taxon>
        <taxon>Ditrysia</taxon>
        <taxon>Yponomeutoidea</taxon>
        <taxon>Plutellidae</taxon>
        <taxon>Plutella</taxon>
    </lineage>
</organism>
<feature type="chain" id="PRO_5035717501" evidence="3">
    <location>
        <begin position="17"/>
        <end position="105"/>
    </location>
</feature>
<accession>A0A8S4E092</accession>
<feature type="domain" description="Carboxylesterase type B" evidence="4">
    <location>
        <begin position="35"/>
        <end position="83"/>
    </location>
</feature>
<dbReference type="AlphaFoldDB" id="A0A8S4E092"/>
<keyword evidence="6" id="KW-1185">Reference proteome</keyword>
<comment type="similarity">
    <text evidence="1">Belongs to the type-B carboxylesterase/lipase family.</text>
</comment>
<proteinExistence type="inferred from homology"/>
<dbReference type="SUPFAM" id="SSF53474">
    <property type="entry name" value="alpha/beta-Hydrolases"/>
    <property type="match status" value="1"/>
</dbReference>
<feature type="signal peptide" evidence="3">
    <location>
        <begin position="1"/>
        <end position="16"/>
    </location>
</feature>
<protein>
    <submittedName>
        <fullName evidence="5">(diamondback moth) hypothetical protein</fullName>
    </submittedName>
</protein>
<sequence>MLLLQVLCFVSLPALASRLVRGDAAPPPPPPLISSRVVRTKYGDIRGFIVTPESRYLEPVEVFRGIPYASPPVGSLRFMPPVSGRAVVRGQDSRRIQPRVPTSAA</sequence>
<keyword evidence="2" id="KW-0325">Glycoprotein</keyword>
<evidence type="ECO:0000259" key="4">
    <source>
        <dbReference type="Pfam" id="PF00135"/>
    </source>
</evidence>
<dbReference type="PANTHER" id="PTHR43903">
    <property type="entry name" value="NEUROLIGIN"/>
    <property type="match status" value="1"/>
</dbReference>
<comment type="caution">
    <text evidence="5">The sequence shown here is derived from an EMBL/GenBank/DDBJ whole genome shotgun (WGS) entry which is preliminary data.</text>
</comment>
<keyword evidence="3" id="KW-0732">Signal</keyword>
<evidence type="ECO:0000256" key="2">
    <source>
        <dbReference type="ARBA" id="ARBA00023180"/>
    </source>
</evidence>
<dbReference type="InterPro" id="IPR029058">
    <property type="entry name" value="AB_hydrolase_fold"/>
</dbReference>